<evidence type="ECO:0000256" key="5">
    <source>
        <dbReference type="ARBA" id="ARBA00012520"/>
    </source>
</evidence>
<keyword evidence="7" id="KW-0963">Cytoplasm</keyword>
<feature type="active site" description="Nucleophile" evidence="16">
    <location>
        <position position="262"/>
    </location>
</feature>
<evidence type="ECO:0000313" key="18">
    <source>
        <dbReference type="EMBL" id="KAJ1521219.1"/>
    </source>
</evidence>
<evidence type="ECO:0000256" key="4">
    <source>
        <dbReference type="ARBA" id="ARBA00011140"/>
    </source>
</evidence>
<evidence type="ECO:0000256" key="9">
    <source>
        <dbReference type="ARBA" id="ARBA00022664"/>
    </source>
</evidence>
<keyword evidence="9 15" id="KW-0507">mRNA processing</keyword>
<keyword evidence="19" id="KW-1185">Reference proteome</keyword>
<dbReference type="EMBL" id="JAPTSV010000013">
    <property type="protein sequence ID" value="KAJ1521219.1"/>
    <property type="molecule type" value="Genomic_DNA"/>
</dbReference>
<evidence type="ECO:0000256" key="8">
    <source>
        <dbReference type="ARBA" id="ARBA00022553"/>
    </source>
</evidence>
<name>A0AAV7XBN9_9NEOP</name>
<evidence type="ECO:0000256" key="14">
    <source>
        <dbReference type="ARBA" id="ARBA00048222"/>
    </source>
</evidence>
<comment type="subunit">
    <text evidence="4">Homodimer. Associates with components of the exosome multienzyme ribonuclease complex, such as EXOSC3 and EXOSC4. Interacts with NDOR1.</text>
</comment>
<evidence type="ECO:0000256" key="3">
    <source>
        <dbReference type="ARBA" id="ARBA00010208"/>
    </source>
</evidence>
<dbReference type="PANTHER" id="PTHR12978">
    <property type="entry name" value="HISTIDINE TRIAD HIT PROTEIN MEMBER"/>
    <property type="match status" value="1"/>
</dbReference>
<evidence type="ECO:0000256" key="1">
    <source>
        <dbReference type="ARBA" id="ARBA00004123"/>
    </source>
</evidence>
<keyword evidence="11" id="KW-0007">Acetylation</keyword>
<keyword evidence="8" id="KW-0597">Phosphoprotein</keyword>
<dbReference type="FunFam" id="3.30.428.10:FF:000006">
    <property type="entry name" value="m7GpppX diphosphatase"/>
    <property type="match status" value="1"/>
</dbReference>
<evidence type="ECO:0000256" key="7">
    <source>
        <dbReference type="ARBA" id="ARBA00022490"/>
    </source>
</evidence>
<dbReference type="GO" id="GO:0006397">
    <property type="term" value="P:mRNA processing"/>
    <property type="evidence" value="ECO:0007669"/>
    <property type="project" value="UniProtKB-KW"/>
</dbReference>
<proteinExistence type="inferred from homology"/>
<feature type="binding site" evidence="17">
    <location>
        <position position="170"/>
    </location>
    <ligand>
        <name>substrate</name>
    </ligand>
</feature>
<evidence type="ECO:0000256" key="15">
    <source>
        <dbReference type="PIRNR" id="PIRNR028973"/>
    </source>
</evidence>
<feature type="binding site" evidence="17">
    <location>
        <position position="190"/>
    </location>
    <ligand>
        <name>substrate</name>
    </ligand>
</feature>
<accession>A0AAV7XBN9</accession>
<dbReference type="AlphaFoldDB" id="A0AAV7XBN9"/>
<organism evidence="18 19">
    <name type="scientific">Megalurothrips usitatus</name>
    <name type="common">bean blossom thrips</name>
    <dbReference type="NCBI Taxonomy" id="439358"/>
    <lineage>
        <taxon>Eukaryota</taxon>
        <taxon>Metazoa</taxon>
        <taxon>Ecdysozoa</taxon>
        <taxon>Arthropoda</taxon>
        <taxon>Hexapoda</taxon>
        <taxon>Insecta</taxon>
        <taxon>Pterygota</taxon>
        <taxon>Neoptera</taxon>
        <taxon>Paraneoptera</taxon>
        <taxon>Thysanoptera</taxon>
        <taxon>Terebrantia</taxon>
        <taxon>Thripoidea</taxon>
        <taxon>Thripidae</taxon>
        <taxon>Megalurothrips</taxon>
    </lineage>
</organism>
<sequence>MAGVVENASDVEACGPAVEKQGVAEARSEDLKDLSAFQTERILCSDSRSKTIVALGNFGGSSERCIVFLEKKPFDVDNFDQLCTNDTVFEKVFRNDVYGNYECTVAKNLNGIKATVICPASDKHIQKYETQLIHIVEESQELYRSVTLPHLLSEQLNLQWVYNILEHQAEVDRIVIEDLDPTTGFVLIPDLKWDGKDLKCLYLLALVRQTNIKSLRDLTADHLPLLKNIFRKCTDAIKEKYGLPASRIRAFLHYQPTFYHLHIHFTYLQYDAPGIHTERAHLLTSVINNIELVPNFYQVAALPFPVKQTDKLFSIFNEKGMHSFNLDN</sequence>
<dbReference type="EC" id="3.6.1.59" evidence="5 15"/>
<comment type="subcellular location">
    <subcellularLocation>
        <location evidence="2">Cytoplasm</location>
    </subcellularLocation>
    <subcellularLocation>
        <location evidence="1 15">Nucleus</location>
    </subcellularLocation>
</comment>
<dbReference type="InterPro" id="IPR011145">
    <property type="entry name" value="Scavenger_mRNA_decap_enz_N"/>
</dbReference>
<feature type="binding site" evidence="17">
    <location>
        <position position="160"/>
    </location>
    <ligand>
        <name>substrate</name>
    </ligand>
</feature>
<dbReference type="GO" id="GO:0008380">
    <property type="term" value="P:RNA splicing"/>
    <property type="evidence" value="ECO:0007669"/>
    <property type="project" value="UniProtKB-KW"/>
</dbReference>
<evidence type="ECO:0000256" key="2">
    <source>
        <dbReference type="ARBA" id="ARBA00004496"/>
    </source>
</evidence>
<evidence type="ECO:0000256" key="17">
    <source>
        <dbReference type="PIRSR" id="PIRSR028973-2"/>
    </source>
</evidence>
<evidence type="ECO:0000313" key="19">
    <source>
        <dbReference type="Proteomes" id="UP001075354"/>
    </source>
</evidence>
<keyword evidence="12" id="KW-0508">mRNA splicing</keyword>
<dbReference type="SUPFAM" id="SSF102860">
    <property type="entry name" value="mRNA decapping enzyme DcpS N-terminal domain"/>
    <property type="match status" value="1"/>
</dbReference>
<keyword evidence="10 15" id="KW-0378">Hydrolase</keyword>
<dbReference type="Gene3D" id="3.30.200.40">
    <property type="entry name" value="Scavenger mRNA decapping enzyme, N-terminal domain"/>
    <property type="match status" value="1"/>
</dbReference>
<gene>
    <name evidence="18" type="ORF">ONE63_002905</name>
</gene>
<reference evidence="18" key="1">
    <citation type="submission" date="2022-12" db="EMBL/GenBank/DDBJ databases">
        <title>Chromosome-level genome assembly of the bean flower thrips Megalurothrips usitatus.</title>
        <authorList>
            <person name="Ma L."/>
            <person name="Liu Q."/>
            <person name="Li H."/>
            <person name="Cai W."/>
        </authorList>
    </citation>
    <scope>NUCLEOTIDE SEQUENCE</scope>
    <source>
        <strain evidence="18">Cailab_2022a</strain>
    </source>
</reference>
<dbReference type="Pfam" id="PF05652">
    <property type="entry name" value="DcpS"/>
    <property type="match status" value="1"/>
</dbReference>
<feature type="binding site" evidence="17">
    <location>
        <position position="192"/>
    </location>
    <ligand>
        <name>substrate</name>
    </ligand>
</feature>
<dbReference type="InterPro" id="IPR036265">
    <property type="entry name" value="HIT-like_sf"/>
</dbReference>
<protein>
    <recommendedName>
        <fullName evidence="6 15">m7GpppX diphosphatase</fullName>
        <ecNumber evidence="5 15">3.6.1.59</ecNumber>
    </recommendedName>
</protein>
<dbReference type="Proteomes" id="UP001075354">
    <property type="component" value="Chromosome 13"/>
</dbReference>
<evidence type="ECO:0000256" key="10">
    <source>
        <dbReference type="ARBA" id="ARBA00022801"/>
    </source>
</evidence>
<dbReference type="Pfam" id="PF11969">
    <property type="entry name" value="DcpS_C"/>
    <property type="match status" value="1"/>
</dbReference>
<dbReference type="PIRSF" id="PIRSF028973">
    <property type="entry name" value="Scavenger_mRNA_decap_enz"/>
    <property type="match status" value="1"/>
</dbReference>
<feature type="binding site" evidence="17">
    <location>
        <begin position="253"/>
        <end position="264"/>
    </location>
    <ligand>
        <name>substrate</name>
    </ligand>
</feature>
<evidence type="ECO:0000256" key="11">
    <source>
        <dbReference type="ARBA" id="ARBA00022990"/>
    </source>
</evidence>
<comment type="function">
    <text evidence="15">Decapping scavenger enzyme that catalyzes the cleavage of a residual cap structure following the degradation of mRNAs by the 3'-&gt;5' exosome-mediated mRNA decay pathway.</text>
</comment>
<evidence type="ECO:0000256" key="6">
    <source>
        <dbReference type="ARBA" id="ARBA00015636"/>
    </source>
</evidence>
<keyword evidence="13 15" id="KW-0539">Nucleus</keyword>
<dbReference type="GO" id="GO:0005634">
    <property type="term" value="C:nucleus"/>
    <property type="evidence" value="ECO:0007669"/>
    <property type="project" value="UniProtKB-SubCell"/>
</dbReference>
<evidence type="ECO:0000256" key="12">
    <source>
        <dbReference type="ARBA" id="ARBA00023187"/>
    </source>
</evidence>
<dbReference type="InterPro" id="IPR008594">
    <property type="entry name" value="DcpS/DCS2"/>
</dbReference>
<evidence type="ECO:0000256" key="13">
    <source>
        <dbReference type="ARBA" id="ARBA00023242"/>
    </source>
</evidence>
<dbReference type="GO" id="GO:0000932">
    <property type="term" value="C:P-body"/>
    <property type="evidence" value="ECO:0007669"/>
    <property type="project" value="TreeGrafter"/>
</dbReference>
<dbReference type="GO" id="GO:0140932">
    <property type="term" value="F:5'-(N(7)-methyl 5'-triphosphoguanosine)-[mRNA] diphosphatase activity"/>
    <property type="evidence" value="ECO:0007669"/>
    <property type="project" value="UniProtKB-EC"/>
</dbReference>
<dbReference type="PANTHER" id="PTHR12978:SF0">
    <property type="entry name" value="M7GPPPX DIPHOSPHATASE"/>
    <property type="match status" value="1"/>
</dbReference>
<dbReference type="FunFam" id="3.30.200.40:FF:000001">
    <property type="entry name" value="m7GpppX diphosphatase"/>
    <property type="match status" value="1"/>
</dbReference>
<dbReference type="GO" id="GO:0000290">
    <property type="term" value="P:deadenylation-dependent decapping of nuclear-transcribed mRNA"/>
    <property type="evidence" value="ECO:0007669"/>
    <property type="project" value="UniProtKB-UniRule"/>
</dbReference>
<evidence type="ECO:0000256" key="16">
    <source>
        <dbReference type="PIRSR" id="PIRSR028973-1"/>
    </source>
</evidence>
<dbReference type="GO" id="GO:0000340">
    <property type="term" value="F:RNA 7-methylguanosine cap binding"/>
    <property type="evidence" value="ECO:0007669"/>
    <property type="project" value="UniProtKB-UniRule"/>
</dbReference>
<comment type="caution">
    <text evidence="18">The sequence shown here is derived from an EMBL/GenBank/DDBJ whole genome shotgun (WGS) entry which is preliminary data.</text>
</comment>
<dbReference type="Gene3D" id="3.30.428.10">
    <property type="entry name" value="HIT-like"/>
    <property type="match status" value="1"/>
</dbReference>
<comment type="catalytic activity">
    <reaction evidence="14 15">
        <text>a 5'-end (N(7)-methyl 5'-triphosphoguanosine)-ribonucleoside in mRNA + H2O = N(7)-methyl-GMP + a 5'-end diphospho-ribonucleoside in mRNA + 2 H(+)</text>
        <dbReference type="Rhea" id="RHEA:65388"/>
        <dbReference type="Rhea" id="RHEA-COMP:17165"/>
        <dbReference type="Rhea" id="RHEA-COMP:17167"/>
        <dbReference type="ChEBI" id="CHEBI:15377"/>
        <dbReference type="ChEBI" id="CHEBI:15378"/>
        <dbReference type="ChEBI" id="CHEBI:58285"/>
        <dbReference type="ChEBI" id="CHEBI:156461"/>
        <dbReference type="ChEBI" id="CHEBI:167616"/>
        <dbReference type="EC" id="3.6.1.59"/>
    </reaction>
</comment>
<dbReference type="SUPFAM" id="SSF54197">
    <property type="entry name" value="HIT-like"/>
    <property type="match status" value="1"/>
</dbReference>
<comment type="similarity">
    <text evidence="3 15">Belongs to the HIT family.</text>
</comment>